<evidence type="ECO:0000256" key="2">
    <source>
        <dbReference type="ARBA" id="ARBA00022692"/>
    </source>
</evidence>
<dbReference type="RefSeq" id="WP_207161830.1">
    <property type="nucleotide sequence ID" value="NZ_CP071382.1"/>
</dbReference>
<evidence type="ECO:0000256" key="1">
    <source>
        <dbReference type="ARBA" id="ARBA00004141"/>
    </source>
</evidence>
<keyword evidence="4 6" id="KW-1133">Transmembrane helix</keyword>
<keyword evidence="9" id="KW-1185">Reference proteome</keyword>
<evidence type="ECO:0000256" key="6">
    <source>
        <dbReference type="SAM" id="Phobius"/>
    </source>
</evidence>
<comment type="subcellular location">
    <subcellularLocation>
        <location evidence="1">Membrane</location>
        <topology evidence="1">Multi-pass membrane protein</topology>
    </subcellularLocation>
</comment>
<dbReference type="Proteomes" id="UP000663651">
    <property type="component" value="Chromosome"/>
</dbReference>
<keyword evidence="5 6" id="KW-0472">Membrane</keyword>
<keyword evidence="3" id="KW-0201">Cytochrome c-type biogenesis</keyword>
<dbReference type="PANTHER" id="PTHR31566:SF0">
    <property type="entry name" value="CYTOCHROME C BIOGENESIS PROTEIN CCS1, CHLOROPLASTIC"/>
    <property type="match status" value="1"/>
</dbReference>
<accession>A0ABX7PZJ8</accession>
<evidence type="ECO:0000259" key="7">
    <source>
        <dbReference type="Pfam" id="PF05140"/>
    </source>
</evidence>
<dbReference type="PANTHER" id="PTHR31566">
    <property type="entry name" value="CYTOCHROME C BIOGENESIS PROTEIN CCS1, CHLOROPLASTIC"/>
    <property type="match status" value="1"/>
</dbReference>
<evidence type="ECO:0000256" key="3">
    <source>
        <dbReference type="ARBA" id="ARBA00022748"/>
    </source>
</evidence>
<evidence type="ECO:0000313" key="8">
    <source>
        <dbReference type="EMBL" id="QSV44245.1"/>
    </source>
</evidence>
<dbReference type="Pfam" id="PF05140">
    <property type="entry name" value="ResB"/>
    <property type="match status" value="1"/>
</dbReference>
<feature type="domain" description="ResB-like" evidence="7">
    <location>
        <begin position="12"/>
        <end position="327"/>
    </location>
</feature>
<protein>
    <submittedName>
        <fullName evidence="8">Cytochrome c biogenesis protein ResB</fullName>
    </submittedName>
</protein>
<dbReference type="InterPro" id="IPR007816">
    <property type="entry name" value="ResB-like_domain"/>
</dbReference>
<evidence type="ECO:0000313" key="9">
    <source>
        <dbReference type="Proteomes" id="UP000663651"/>
    </source>
</evidence>
<feature type="transmembrane region" description="Helical" evidence="6">
    <location>
        <begin position="362"/>
        <end position="389"/>
    </location>
</feature>
<feature type="transmembrane region" description="Helical" evidence="6">
    <location>
        <begin position="12"/>
        <end position="29"/>
    </location>
</feature>
<sequence length="438" mass="49387">MLKRFFLSKKTVITLILLMLGAILLGYFFPQRFLSSPDDLDKWQLANPTLAKLSRWFALDHVYTSPWFALLLALFLVSLCFSTWEQFRIALRKSRGGGAGGESFETSASAVVLADGLRSLGYLRTGVREGVILFVRHPWGYWGNFLLHLGIVISIASSLLILLYEKRAVIDLLEGETHHAGAAWAKEERGLLAGTLMLPDAVRLDRVVPEYYDNDNMRQLTTDFSFVDAAGRAEPFSMHINKSVRYRGVRIFQGKSHGRAFFVKFTGRDGRQHGEVFMLDHPVDRNRASYKDFALTWLPVNLKTKFYGDADRRSVDGRNPLFVMRLMEGGKVAAELPLKVGETGRLGDYTAQLVRIERWGGLIFIDTTGMAGIFFGFFIVCLGGLLSYFCPPRECSLFPVDGGCRLSWRATRFERLYRDEFEALRSLAQGTPSGSEAE</sequence>
<reference evidence="8 9" key="1">
    <citation type="submission" date="2021-03" db="EMBL/GenBank/DDBJ databases">
        <title>Geobacter metallireducens gen. nov. sp. nov., a microorganism capable of coupling the complete oxidation of organic compounds to the reduction of iron and other metals.</title>
        <authorList>
            <person name="Li Y."/>
        </authorList>
    </citation>
    <scope>NUCLEOTIDE SEQUENCE [LARGE SCALE GENOMIC DNA]</scope>
    <source>
        <strain evidence="8 9">Jerry-YX</strain>
    </source>
</reference>
<feature type="transmembrane region" description="Helical" evidence="6">
    <location>
        <begin position="66"/>
        <end position="84"/>
    </location>
</feature>
<keyword evidence="2 6" id="KW-0812">Transmembrane</keyword>
<gene>
    <name evidence="8" type="ORF">JZM60_08570</name>
</gene>
<name>A0ABX7PZJ8_9BACT</name>
<dbReference type="EMBL" id="CP071382">
    <property type="protein sequence ID" value="QSV44245.1"/>
    <property type="molecule type" value="Genomic_DNA"/>
</dbReference>
<evidence type="ECO:0000256" key="5">
    <source>
        <dbReference type="ARBA" id="ARBA00023136"/>
    </source>
</evidence>
<organism evidence="8 9">
    <name type="scientific">Geobacter benzoatilyticus</name>
    <dbReference type="NCBI Taxonomy" id="2815309"/>
    <lineage>
        <taxon>Bacteria</taxon>
        <taxon>Pseudomonadati</taxon>
        <taxon>Thermodesulfobacteriota</taxon>
        <taxon>Desulfuromonadia</taxon>
        <taxon>Geobacterales</taxon>
        <taxon>Geobacteraceae</taxon>
        <taxon>Geobacter</taxon>
    </lineage>
</organism>
<feature type="transmembrane region" description="Helical" evidence="6">
    <location>
        <begin position="145"/>
        <end position="164"/>
    </location>
</feature>
<proteinExistence type="predicted"/>
<dbReference type="InterPro" id="IPR023494">
    <property type="entry name" value="Cyt_c_bgen_Ccs1/CcsB/ResB"/>
</dbReference>
<evidence type="ECO:0000256" key="4">
    <source>
        <dbReference type="ARBA" id="ARBA00022989"/>
    </source>
</evidence>